<dbReference type="Proteomes" id="UP000006514">
    <property type="component" value="Unassembled WGS sequence"/>
</dbReference>
<dbReference type="InterPro" id="IPR051681">
    <property type="entry name" value="Ser/Thr_Kinases-Pseudokinases"/>
</dbReference>
<dbReference type="GO" id="GO:0005524">
    <property type="term" value="F:ATP binding"/>
    <property type="evidence" value="ECO:0007669"/>
    <property type="project" value="InterPro"/>
</dbReference>
<name>J0WLP7_AURST</name>
<dbReference type="EMBL" id="JH688340">
    <property type="protein sequence ID" value="EJD33253.1"/>
    <property type="molecule type" value="Genomic_DNA"/>
</dbReference>
<dbReference type="PROSITE" id="PS50011">
    <property type="entry name" value="PROTEIN_KINASE_DOM"/>
    <property type="match status" value="1"/>
</dbReference>
<dbReference type="AlphaFoldDB" id="J0WLP7"/>
<dbReference type="Pfam" id="PF07714">
    <property type="entry name" value="PK_Tyr_Ser-Thr"/>
    <property type="match status" value="1"/>
</dbReference>
<feature type="domain" description="Protein kinase" evidence="1">
    <location>
        <begin position="1"/>
        <end position="244"/>
    </location>
</feature>
<dbReference type="KEGG" id="adl:AURDEDRAFT_131784"/>
<keyword evidence="2" id="KW-0418">Kinase</keyword>
<dbReference type="eggNOG" id="KOG0192">
    <property type="taxonomic scope" value="Eukaryota"/>
</dbReference>
<gene>
    <name evidence="2" type="ORF">AURDEDRAFT_131784</name>
</gene>
<dbReference type="InParanoid" id="J0WLP7"/>
<dbReference type="GO" id="GO:0004674">
    <property type="term" value="F:protein serine/threonine kinase activity"/>
    <property type="evidence" value="ECO:0007669"/>
    <property type="project" value="TreeGrafter"/>
</dbReference>
<keyword evidence="2" id="KW-0808">Transferase</keyword>
<dbReference type="OrthoDB" id="4062651at2759"/>
<dbReference type="PANTHER" id="PTHR44329">
    <property type="entry name" value="SERINE/THREONINE-PROTEIN KINASE TNNI3K-RELATED"/>
    <property type="match status" value="1"/>
</dbReference>
<dbReference type="SUPFAM" id="SSF56112">
    <property type="entry name" value="Protein kinase-like (PK-like)"/>
    <property type="match status" value="1"/>
</dbReference>
<dbReference type="InterPro" id="IPR011009">
    <property type="entry name" value="Kinase-like_dom_sf"/>
</dbReference>
<evidence type="ECO:0000313" key="2">
    <source>
        <dbReference type="EMBL" id="EJD33253.1"/>
    </source>
</evidence>
<proteinExistence type="predicted"/>
<dbReference type="InterPro" id="IPR001245">
    <property type="entry name" value="Ser-Thr/Tyr_kinase_cat_dom"/>
</dbReference>
<dbReference type="Gene3D" id="1.10.510.10">
    <property type="entry name" value="Transferase(Phosphotransferase) domain 1"/>
    <property type="match status" value="1"/>
</dbReference>
<dbReference type="OMA" id="MHAPCLA"/>
<dbReference type="InterPro" id="IPR000719">
    <property type="entry name" value="Prot_kinase_dom"/>
</dbReference>
<protein>
    <submittedName>
        <fullName evidence="2">Kinase-like protein</fullName>
    </submittedName>
</protein>
<sequence>MHAPCLASEPSVDEARLAQQTQDVEVQPDFEELPGRPRLTALRHPNLLEVFGHCNCNGIGIVTAWQDNGDIKGYLDANPDAARLPLLLGVANGLAYLHGLTLVHGNIHPWNVLISGSNTALLADYIVIEHLPDSNGSSMRPMHIAHKTMFVAPEVQTGDGRSAASDVFAFGMLVFYAYGDANTSRHGQTAVAACATLINGGRPKREEIERSDFTEKLWELTTKCWAQEARLRPPITEIQEVLHI</sequence>
<accession>J0WLP7</accession>
<organism evidence="2 3">
    <name type="scientific">Auricularia subglabra (strain TFB-10046 / SS5)</name>
    <name type="common">White-rot fungus</name>
    <name type="synonym">Auricularia delicata (strain TFB10046)</name>
    <dbReference type="NCBI Taxonomy" id="717982"/>
    <lineage>
        <taxon>Eukaryota</taxon>
        <taxon>Fungi</taxon>
        <taxon>Dikarya</taxon>
        <taxon>Basidiomycota</taxon>
        <taxon>Agaricomycotina</taxon>
        <taxon>Agaricomycetes</taxon>
        <taxon>Auriculariales</taxon>
        <taxon>Auriculariaceae</taxon>
        <taxon>Auricularia</taxon>
    </lineage>
</organism>
<evidence type="ECO:0000313" key="3">
    <source>
        <dbReference type="Proteomes" id="UP000006514"/>
    </source>
</evidence>
<reference evidence="3" key="1">
    <citation type="journal article" date="2012" name="Science">
        <title>The Paleozoic origin of enzymatic lignin decomposition reconstructed from 31 fungal genomes.</title>
        <authorList>
            <person name="Floudas D."/>
            <person name="Binder M."/>
            <person name="Riley R."/>
            <person name="Barry K."/>
            <person name="Blanchette R.A."/>
            <person name="Henrissat B."/>
            <person name="Martinez A.T."/>
            <person name="Otillar R."/>
            <person name="Spatafora J.W."/>
            <person name="Yadav J.S."/>
            <person name="Aerts A."/>
            <person name="Benoit I."/>
            <person name="Boyd A."/>
            <person name="Carlson A."/>
            <person name="Copeland A."/>
            <person name="Coutinho P.M."/>
            <person name="de Vries R.P."/>
            <person name="Ferreira P."/>
            <person name="Findley K."/>
            <person name="Foster B."/>
            <person name="Gaskell J."/>
            <person name="Glotzer D."/>
            <person name="Gorecki P."/>
            <person name="Heitman J."/>
            <person name="Hesse C."/>
            <person name="Hori C."/>
            <person name="Igarashi K."/>
            <person name="Jurgens J.A."/>
            <person name="Kallen N."/>
            <person name="Kersten P."/>
            <person name="Kohler A."/>
            <person name="Kuees U."/>
            <person name="Kumar T.K.A."/>
            <person name="Kuo A."/>
            <person name="LaButti K."/>
            <person name="Larrondo L.F."/>
            <person name="Lindquist E."/>
            <person name="Ling A."/>
            <person name="Lombard V."/>
            <person name="Lucas S."/>
            <person name="Lundell T."/>
            <person name="Martin R."/>
            <person name="McLaughlin D.J."/>
            <person name="Morgenstern I."/>
            <person name="Morin E."/>
            <person name="Murat C."/>
            <person name="Nagy L.G."/>
            <person name="Nolan M."/>
            <person name="Ohm R.A."/>
            <person name="Patyshakuliyeva A."/>
            <person name="Rokas A."/>
            <person name="Ruiz-Duenas F.J."/>
            <person name="Sabat G."/>
            <person name="Salamov A."/>
            <person name="Samejima M."/>
            <person name="Schmutz J."/>
            <person name="Slot J.C."/>
            <person name="St John F."/>
            <person name="Stenlid J."/>
            <person name="Sun H."/>
            <person name="Sun S."/>
            <person name="Syed K."/>
            <person name="Tsang A."/>
            <person name="Wiebenga A."/>
            <person name="Young D."/>
            <person name="Pisabarro A."/>
            <person name="Eastwood D.C."/>
            <person name="Martin F."/>
            <person name="Cullen D."/>
            <person name="Grigoriev I.V."/>
            <person name="Hibbett D.S."/>
        </authorList>
    </citation>
    <scope>NUCLEOTIDE SEQUENCE [LARGE SCALE GENOMIC DNA]</scope>
    <source>
        <strain evidence="3">TFB10046</strain>
    </source>
</reference>
<dbReference type="PIRSF" id="PIRSF000654">
    <property type="entry name" value="Integrin-linked_kinase"/>
    <property type="match status" value="1"/>
</dbReference>
<evidence type="ECO:0000259" key="1">
    <source>
        <dbReference type="PROSITE" id="PS50011"/>
    </source>
</evidence>
<keyword evidence="3" id="KW-1185">Reference proteome</keyword>